<gene>
    <name evidence="2" type="ORF">IMCC3135_26690</name>
</gene>
<dbReference type="EMBL" id="CP018632">
    <property type="protein sequence ID" value="ASJ75393.1"/>
    <property type="molecule type" value="Genomic_DNA"/>
</dbReference>
<keyword evidence="3" id="KW-1185">Reference proteome</keyword>
<feature type="compositionally biased region" description="Basic and acidic residues" evidence="1">
    <location>
        <begin position="156"/>
        <end position="173"/>
    </location>
</feature>
<sequence>MITTTPQPRATRKHLSDLPRIISALALLLMLASCTNSKLLVTPFYNKLDDKILAEFNKLADFNKAQSAVFEQAVGTFHVWHRQSELPQYAQLLQDIARTITEPEATTDKAVTQWVNTAETLSRSVRECYPINFMAGTAKTLTDKQINSIESYIQNEQREDRQRHESLSAEERMDRRVKNADKWADRIDLKLTQQQRDALRDSFSRQISLRKQYLDLLETWNQQLFAIARNQQDKNYEAKIQAHIAKRWTLLETNHADESRSNRQLFRETVQEFVHSLDAQQRRSVSRWVGKMGSTLQAVSQDKPSFRPGKDASVGCLVQTAN</sequence>
<dbReference type="OrthoDB" id="5918733at2"/>
<dbReference type="KEGG" id="gai:IMCC3135_26690"/>
<evidence type="ECO:0000313" key="2">
    <source>
        <dbReference type="EMBL" id="ASJ75393.1"/>
    </source>
</evidence>
<evidence type="ECO:0008006" key="4">
    <source>
        <dbReference type="Google" id="ProtNLM"/>
    </source>
</evidence>
<feature type="region of interest" description="Disordered" evidence="1">
    <location>
        <begin position="154"/>
        <end position="173"/>
    </location>
</feature>
<organism evidence="2 3">
    <name type="scientific">Granulosicoccus antarcticus IMCC3135</name>
    <dbReference type="NCBI Taxonomy" id="1192854"/>
    <lineage>
        <taxon>Bacteria</taxon>
        <taxon>Pseudomonadati</taxon>
        <taxon>Pseudomonadota</taxon>
        <taxon>Gammaproteobacteria</taxon>
        <taxon>Chromatiales</taxon>
        <taxon>Granulosicoccaceae</taxon>
        <taxon>Granulosicoccus</taxon>
    </lineage>
</organism>
<dbReference type="Pfam" id="PF19795">
    <property type="entry name" value="DUF6279"/>
    <property type="match status" value="1"/>
</dbReference>
<accession>A0A2Z2NVX8</accession>
<protein>
    <recommendedName>
        <fullName evidence="4">Lipoprotein</fullName>
    </recommendedName>
</protein>
<dbReference type="RefSeq" id="WP_088920313.1">
    <property type="nucleotide sequence ID" value="NZ_CP018632.1"/>
</dbReference>
<name>A0A2Z2NVX8_9GAMM</name>
<evidence type="ECO:0000256" key="1">
    <source>
        <dbReference type="SAM" id="MobiDB-lite"/>
    </source>
</evidence>
<proteinExistence type="predicted"/>
<reference evidence="2 3" key="1">
    <citation type="submission" date="2016-12" db="EMBL/GenBank/DDBJ databases">
        <authorList>
            <person name="Song W.-J."/>
            <person name="Kurnit D.M."/>
        </authorList>
    </citation>
    <scope>NUCLEOTIDE SEQUENCE [LARGE SCALE GENOMIC DNA]</scope>
    <source>
        <strain evidence="2 3">IMCC3135</strain>
    </source>
</reference>
<dbReference type="AlphaFoldDB" id="A0A2Z2NVX8"/>
<dbReference type="Proteomes" id="UP000250079">
    <property type="component" value="Chromosome"/>
</dbReference>
<evidence type="ECO:0000313" key="3">
    <source>
        <dbReference type="Proteomes" id="UP000250079"/>
    </source>
</evidence>